<dbReference type="Gene3D" id="3.40.50.300">
    <property type="entry name" value="P-loop containing nucleotide triphosphate hydrolases"/>
    <property type="match status" value="1"/>
</dbReference>
<accession>A0A1H9WUZ9</accession>
<gene>
    <name evidence="3" type="ORF">SAMN05421870_12119</name>
</gene>
<name>A0A1H9WUZ9_9ACTN</name>
<dbReference type="Pfam" id="PF13191">
    <property type="entry name" value="AAA_16"/>
    <property type="match status" value="1"/>
</dbReference>
<feature type="domain" description="Orc1-like AAA ATPase" evidence="2">
    <location>
        <begin position="312"/>
        <end position="459"/>
    </location>
</feature>
<dbReference type="AlphaFoldDB" id="A0A1H9WUZ9"/>
<protein>
    <recommendedName>
        <fullName evidence="2">Orc1-like AAA ATPase domain-containing protein</fullName>
    </recommendedName>
</protein>
<evidence type="ECO:0000313" key="3">
    <source>
        <dbReference type="EMBL" id="SES37649.1"/>
    </source>
</evidence>
<sequence>MPATIGTMSGVGGGVELRDAFSADEEADVPPPRTLLTLAVLDYRDGDEEFTDGIREQLDVVTSWWSAEGPSTAFHQVPNPVLETRDDVEDFFRERGVRELGGQALVLFVTGHGLSGASRSHYLKLPGSVRNRKLATAVRTADVVAAALDSHAENVLVIVNACYAGQLAPELAALYADIGQQRRETCRLDVLVTCGHDRPVQVRRFPTLLRGALHRLRTNAGVTTPNLSVGDFMAEFERGLRRGPERDRHRLRQLVNSSSPLEPTPCIPNPGYRHDREGSGPGSAHGGGNTKDGYWLDRATGRTQDEDSGWYFRGRESLNRTLTTHLDGTRARGVLLVTGSAGSGKSAVLARAVVLSEPAYRNQPLCKAATEQVPAATVPPPGSVDAAVLARHQDASQVAAALLRALGETPAAPESAEDPVTCWSRQLVTHLRGRTGRVGVVLDGLDESEEADRIVTDVLGPLAEFCTARLPSQARGGRGETADPGEPGAPDGSGSESGGPGPAELSLLLGVRSSRPAAAAPADTCPDAQRGLLDLLRETFPGAGVERTDDEQSTTDIAEYVTALLGDRTDPRTAHEAAALVARQVWPSFIDARLAGEQLKGDADPVHTVRQPEWQQMLGLGVRGLLLRDLALVAEEGLPADVAHALLRAAAFAEGSGVPWSVIWPAMAQTLLGRPLENWDEMIEKLLGSRLNGYLTHDHQDERRVYRPTHESLTEVLRAGTLFDKGDGA</sequence>
<dbReference type="InterPro" id="IPR041664">
    <property type="entry name" value="AAA_16"/>
</dbReference>
<feature type="region of interest" description="Disordered" evidence="1">
    <location>
        <begin position="470"/>
        <end position="506"/>
    </location>
</feature>
<proteinExistence type="predicted"/>
<organism evidence="3 4">
    <name type="scientific">Streptomyces qinglanensis</name>
    <dbReference type="NCBI Taxonomy" id="943816"/>
    <lineage>
        <taxon>Bacteria</taxon>
        <taxon>Bacillati</taxon>
        <taxon>Actinomycetota</taxon>
        <taxon>Actinomycetes</taxon>
        <taxon>Kitasatosporales</taxon>
        <taxon>Streptomycetaceae</taxon>
        <taxon>Streptomyces</taxon>
    </lineage>
</organism>
<evidence type="ECO:0000313" key="4">
    <source>
        <dbReference type="Proteomes" id="UP000182841"/>
    </source>
</evidence>
<dbReference type="InterPro" id="IPR027417">
    <property type="entry name" value="P-loop_NTPase"/>
</dbReference>
<dbReference type="Proteomes" id="UP000182841">
    <property type="component" value="Unassembled WGS sequence"/>
</dbReference>
<reference evidence="4" key="1">
    <citation type="submission" date="2016-10" db="EMBL/GenBank/DDBJ databases">
        <authorList>
            <person name="Varghese N."/>
            <person name="Submissions S."/>
        </authorList>
    </citation>
    <scope>NUCLEOTIDE SEQUENCE [LARGE SCALE GENOMIC DNA]</scope>
    <source>
        <strain evidence="4">CGMCC 4.6825</strain>
    </source>
</reference>
<feature type="compositionally biased region" description="Gly residues" evidence="1">
    <location>
        <begin position="279"/>
        <end position="290"/>
    </location>
</feature>
<feature type="compositionally biased region" description="Low complexity" evidence="1">
    <location>
        <begin position="482"/>
        <end position="494"/>
    </location>
</feature>
<evidence type="ECO:0000256" key="1">
    <source>
        <dbReference type="SAM" id="MobiDB-lite"/>
    </source>
</evidence>
<evidence type="ECO:0000259" key="2">
    <source>
        <dbReference type="Pfam" id="PF13191"/>
    </source>
</evidence>
<keyword evidence="4" id="KW-1185">Reference proteome</keyword>
<feature type="region of interest" description="Disordered" evidence="1">
    <location>
        <begin position="253"/>
        <end position="296"/>
    </location>
</feature>
<dbReference type="EMBL" id="FOGO01000021">
    <property type="protein sequence ID" value="SES37649.1"/>
    <property type="molecule type" value="Genomic_DNA"/>
</dbReference>